<name>A0A930Y7W1_9ACTN</name>
<dbReference type="InterPro" id="IPR011335">
    <property type="entry name" value="Restrct_endonuc-II-like"/>
</dbReference>
<dbReference type="EMBL" id="JADIVZ010000016">
    <property type="protein sequence ID" value="MBF4163850.1"/>
    <property type="molecule type" value="Genomic_DNA"/>
</dbReference>
<dbReference type="AlphaFoldDB" id="A0A930Y7W1"/>
<protein>
    <recommendedName>
        <fullName evidence="3">Transcriptional regulator, AbiEi antitoxin, Type IV TA system</fullName>
    </recommendedName>
</protein>
<proteinExistence type="predicted"/>
<dbReference type="SUPFAM" id="SSF52980">
    <property type="entry name" value="Restriction endonuclease-like"/>
    <property type="match status" value="1"/>
</dbReference>
<dbReference type="Proteomes" id="UP000656804">
    <property type="component" value="Unassembled WGS sequence"/>
</dbReference>
<reference evidence="1" key="1">
    <citation type="submission" date="2020-11" db="EMBL/GenBank/DDBJ databases">
        <title>Nocardioides sp. CBS4Y-1, whole genome shotgun sequence.</title>
        <authorList>
            <person name="Tuo L."/>
        </authorList>
    </citation>
    <scope>NUCLEOTIDE SEQUENCE</scope>
    <source>
        <strain evidence="1">CBS4Y-1</strain>
    </source>
</reference>
<accession>A0A930Y7W1</accession>
<evidence type="ECO:0008006" key="3">
    <source>
        <dbReference type="Google" id="ProtNLM"/>
    </source>
</evidence>
<gene>
    <name evidence="1" type="ORF">ISG29_19430</name>
</gene>
<organism evidence="1 2">
    <name type="scientific">Nocardioides acrostichi</name>
    <dbReference type="NCBI Taxonomy" id="2784339"/>
    <lineage>
        <taxon>Bacteria</taxon>
        <taxon>Bacillati</taxon>
        <taxon>Actinomycetota</taxon>
        <taxon>Actinomycetes</taxon>
        <taxon>Propionibacteriales</taxon>
        <taxon>Nocardioidaceae</taxon>
        <taxon>Nocardioides</taxon>
    </lineage>
</organism>
<keyword evidence="2" id="KW-1185">Reference proteome</keyword>
<evidence type="ECO:0000313" key="2">
    <source>
        <dbReference type="Proteomes" id="UP000656804"/>
    </source>
</evidence>
<sequence length="311" mass="34872">MSSPPGDPVVLRRDVLASGGSDKELYASVRRGDLVRIRQGAYCPAPIWESASAEEQHLLRVRAVLRQYAPDVAVSHLSAAVAIGAPLLQALPTQVHLTHLDATGDRHQAAVTHHRGACTVEDLGCWEDHWITSPTRTTLDCARLLDRDAAVCLLDWMLQQGHTTKTLLRYRLSHMRTWPKTLAIRRYIDVADPASESVGETLARLLFLDHGLPLPRTQLEVYDQTGRLIGRLDFAWPELATVVEFDGREKYTRYLREGESATDAVLREKAREDAIREVTGWTVVRITWADVVHRPAQTVDRIRRAMASRAA</sequence>
<comment type="caution">
    <text evidence="1">The sequence shown here is derived from an EMBL/GenBank/DDBJ whole genome shotgun (WGS) entry which is preliminary data.</text>
</comment>
<evidence type="ECO:0000313" key="1">
    <source>
        <dbReference type="EMBL" id="MBF4163850.1"/>
    </source>
</evidence>
<dbReference type="RefSeq" id="WP_194505113.1">
    <property type="nucleotide sequence ID" value="NZ_JADIVZ010000016.1"/>
</dbReference>